<comment type="caution">
    <text evidence="1">The sequence shown here is derived from an EMBL/GenBank/DDBJ whole genome shotgun (WGS) entry which is preliminary data.</text>
</comment>
<evidence type="ECO:0000313" key="1">
    <source>
        <dbReference type="EMBL" id="KAI9921236.1"/>
    </source>
</evidence>
<sequence>MSTQAPVPLSVLRGHDAPVNCVSFLSASSIISGAGDGVMKIWNLRTRRELTTNVSAHSRAGVLHVAALRAADGSRQKFVSQGRDGFVKLWDEETFNRRANPLAKFYCGSFSFTKFATLRWPSEDAGSSNLILSPTDVDNKLVIYDIRSDSSLPALTLTVPHTNEKRMCMSLSLFNSSVAKSENGAGGNVQTYIGAGFECGQFVIMDLRSGGKVACETTVTSGDEACKCCIGFKFYVCHLVISFDVTDNGRRAICGSSGESLYEGNFDVASYTLQSRAFFSCTHGGFSDICIRGDQRIVASAGWDHRVRIFHLRKLKPLAILKYHSESVHGLDFSDDSTILTSSSKDRRLAIWSVFSSSTSAARPY</sequence>
<evidence type="ECO:0000313" key="2">
    <source>
        <dbReference type="Proteomes" id="UP001163321"/>
    </source>
</evidence>
<dbReference type="EMBL" id="CM047580">
    <property type="protein sequence ID" value="KAI9921236.1"/>
    <property type="molecule type" value="Genomic_DNA"/>
</dbReference>
<name>A0ACC0WSG2_9STRA</name>
<accession>A0ACC0WSG2</accession>
<gene>
    <name evidence="1" type="ORF">PsorP6_002655</name>
</gene>
<organism evidence="1 2">
    <name type="scientific">Peronosclerospora sorghi</name>
    <dbReference type="NCBI Taxonomy" id="230839"/>
    <lineage>
        <taxon>Eukaryota</taxon>
        <taxon>Sar</taxon>
        <taxon>Stramenopiles</taxon>
        <taxon>Oomycota</taxon>
        <taxon>Peronosporomycetes</taxon>
        <taxon>Peronosporales</taxon>
        <taxon>Peronosporaceae</taxon>
        <taxon>Peronosclerospora</taxon>
    </lineage>
</organism>
<proteinExistence type="predicted"/>
<keyword evidence="2" id="KW-1185">Reference proteome</keyword>
<reference evidence="1 2" key="1">
    <citation type="journal article" date="2022" name="bioRxiv">
        <title>The genome of the oomycete Peronosclerospora sorghi, a cosmopolitan pathogen of maize and sorghum, is inflated with dispersed pseudogenes.</title>
        <authorList>
            <person name="Fletcher K."/>
            <person name="Martin F."/>
            <person name="Isakeit T."/>
            <person name="Cavanaugh K."/>
            <person name="Magill C."/>
            <person name="Michelmore R."/>
        </authorList>
    </citation>
    <scope>NUCLEOTIDE SEQUENCE [LARGE SCALE GENOMIC DNA]</scope>
    <source>
        <strain evidence="1">P6</strain>
    </source>
</reference>
<protein>
    <submittedName>
        <fullName evidence="1">Uncharacterized protein</fullName>
    </submittedName>
</protein>
<dbReference type="Proteomes" id="UP001163321">
    <property type="component" value="Chromosome 1"/>
</dbReference>